<evidence type="ECO:0000313" key="1">
    <source>
        <dbReference type="EMBL" id="KAF7261690.1"/>
    </source>
</evidence>
<name>A0A8S9Z7N1_9TREM</name>
<dbReference type="AlphaFoldDB" id="A0A8S9Z7N1"/>
<dbReference type="Proteomes" id="UP000822476">
    <property type="component" value="Unassembled WGS sequence"/>
</dbReference>
<comment type="caution">
    <text evidence="1">The sequence shown here is derived from an EMBL/GenBank/DDBJ whole genome shotgun (WGS) entry which is preliminary data.</text>
</comment>
<accession>A0A8S9Z7N1</accession>
<proteinExistence type="predicted"/>
<protein>
    <submittedName>
        <fullName evidence="1">Uncharacterized protein</fullName>
    </submittedName>
</protein>
<sequence length="74" mass="8677">MITANQRCGEGANIGYTNAQGYNWAWKKGDPCNLCFTPEQNTIKDKCEQILYYCKFHWQYDGKSSYKLFERPPL</sequence>
<gene>
    <name evidence="1" type="ORF">EG68_00940</name>
</gene>
<dbReference type="EMBL" id="JTDE01000289">
    <property type="protein sequence ID" value="KAF7261690.1"/>
    <property type="molecule type" value="Genomic_DNA"/>
</dbReference>
<organism evidence="1 2">
    <name type="scientific">Paragonimus skrjabini miyazakii</name>
    <dbReference type="NCBI Taxonomy" id="59628"/>
    <lineage>
        <taxon>Eukaryota</taxon>
        <taxon>Metazoa</taxon>
        <taxon>Spiralia</taxon>
        <taxon>Lophotrochozoa</taxon>
        <taxon>Platyhelminthes</taxon>
        <taxon>Trematoda</taxon>
        <taxon>Digenea</taxon>
        <taxon>Plagiorchiida</taxon>
        <taxon>Troglotremata</taxon>
        <taxon>Troglotrematidae</taxon>
        <taxon>Paragonimus</taxon>
    </lineage>
</organism>
<evidence type="ECO:0000313" key="2">
    <source>
        <dbReference type="Proteomes" id="UP000822476"/>
    </source>
</evidence>
<reference evidence="1" key="1">
    <citation type="submission" date="2019-07" db="EMBL/GenBank/DDBJ databases">
        <title>Annotation for the trematode Paragonimus miyazaki's.</title>
        <authorList>
            <person name="Choi Y.-J."/>
        </authorList>
    </citation>
    <scope>NUCLEOTIDE SEQUENCE</scope>
    <source>
        <strain evidence="1">Japan</strain>
    </source>
</reference>
<keyword evidence="2" id="KW-1185">Reference proteome</keyword>